<dbReference type="EMBL" id="CP129971">
    <property type="protein sequence ID" value="WMN12414.1"/>
    <property type="molecule type" value="Genomic_DNA"/>
</dbReference>
<evidence type="ECO:0000256" key="1">
    <source>
        <dbReference type="SAM" id="Phobius"/>
    </source>
</evidence>
<sequence>MQRLVFLLSIFLIFSCEQEKPEKESIQATPDKEVRKWHLTDTLITSVKWTSDSIRQVNLDLNHLSELFLEVKSDAPVYLFYGDKLIEKSSDGYLQHSFNDSIRNDIFLSLDRNVQMLTYGIYTVEKTNVNGAYSSLENTERESKWISDNILLILLIGASLFMVIIKVNYDKRYLNILSFNKIFTTRLNEGDQSRMRIMDQDNFVFAGLYAFLTAGLIYFLSLGRNIGFLGIEPSGVIEFLKILIIVVIGLISKVVLVSIASNLFGNNKISAFYVKEMLNINLFFVIILFFSSISIFLFEGAIPAFWLSTAIYAMLAFYIIRLILLYFKILKLSSFTNLYLFSYFCTTEIFPFLIGLKYFMR</sequence>
<feature type="transmembrane region" description="Helical" evidence="1">
    <location>
        <begin position="277"/>
        <end position="298"/>
    </location>
</feature>
<keyword evidence="1" id="KW-0472">Membrane</keyword>
<keyword evidence="3" id="KW-1185">Reference proteome</keyword>
<feature type="transmembrane region" description="Helical" evidence="1">
    <location>
        <begin position="242"/>
        <end position="265"/>
    </location>
</feature>
<dbReference type="RefSeq" id="WP_308350471.1">
    <property type="nucleotide sequence ID" value="NZ_CP129971.1"/>
</dbReference>
<dbReference type="PROSITE" id="PS51257">
    <property type="entry name" value="PROKAR_LIPOPROTEIN"/>
    <property type="match status" value="1"/>
</dbReference>
<accession>A0AA51NCG8</accession>
<dbReference type="Pfam" id="PF14093">
    <property type="entry name" value="DUF4271"/>
    <property type="match status" value="1"/>
</dbReference>
<feature type="transmembrane region" description="Helical" evidence="1">
    <location>
        <begin position="304"/>
        <end position="326"/>
    </location>
</feature>
<dbReference type="AlphaFoldDB" id="A0AA51NCG8"/>
<gene>
    <name evidence="2" type="ORF">QYS49_33515</name>
</gene>
<evidence type="ECO:0000313" key="3">
    <source>
        <dbReference type="Proteomes" id="UP001230496"/>
    </source>
</evidence>
<proteinExistence type="predicted"/>
<feature type="transmembrane region" description="Helical" evidence="1">
    <location>
        <begin position="150"/>
        <end position="169"/>
    </location>
</feature>
<feature type="transmembrane region" description="Helical" evidence="1">
    <location>
        <begin position="203"/>
        <end position="222"/>
    </location>
</feature>
<reference evidence="2 3" key="1">
    <citation type="submission" date="2023-08" db="EMBL/GenBank/DDBJ databases">
        <title>Comparative genomics and taxonomic characterization of three novel marine species of genus Marivirga.</title>
        <authorList>
            <person name="Muhammad N."/>
            <person name="Kim S.-G."/>
        </authorList>
    </citation>
    <scope>NUCLEOTIDE SEQUENCE [LARGE SCALE GENOMIC DNA]</scope>
    <source>
        <strain evidence="2 3">BDSF4-3</strain>
    </source>
</reference>
<protein>
    <submittedName>
        <fullName evidence="2">DUF4271 domain-containing protein</fullName>
    </submittedName>
</protein>
<dbReference type="InterPro" id="IPR025367">
    <property type="entry name" value="DUF4271"/>
</dbReference>
<organism evidence="2 3">
    <name type="scientific">Marivirga salinarum</name>
    <dbReference type="NCBI Taxonomy" id="3059078"/>
    <lineage>
        <taxon>Bacteria</taxon>
        <taxon>Pseudomonadati</taxon>
        <taxon>Bacteroidota</taxon>
        <taxon>Cytophagia</taxon>
        <taxon>Cytophagales</taxon>
        <taxon>Marivirgaceae</taxon>
        <taxon>Marivirga</taxon>
    </lineage>
</organism>
<dbReference type="KEGG" id="msaa:QYS49_33515"/>
<keyword evidence="1" id="KW-0812">Transmembrane</keyword>
<evidence type="ECO:0000313" key="2">
    <source>
        <dbReference type="EMBL" id="WMN12414.1"/>
    </source>
</evidence>
<dbReference type="Proteomes" id="UP001230496">
    <property type="component" value="Chromosome"/>
</dbReference>
<name>A0AA51NCG8_9BACT</name>
<keyword evidence="1" id="KW-1133">Transmembrane helix</keyword>
<feature type="transmembrane region" description="Helical" evidence="1">
    <location>
        <begin position="338"/>
        <end position="360"/>
    </location>
</feature>